<reference evidence="2" key="1">
    <citation type="submission" date="2011-08" db="EMBL/GenBank/DDBJ databases">
        <authorList>
            <person name="Rombauts S."/>
        </authorList>
    </citation>
    <scope>NUCLEOTIDE SEQUENCE</scope>
    <source>
        <strain evidence="2">London</strain>
    </source>
</reference>
<proteinExistence type="predicted"/>
<protein>
    <submittedName>
        <fullName evidence="1">Uncharacterized protein</fullName>
    </submittedName>
</protein>
<dbReference type="HOGENOM" id="CLU_3191958_0_0_1"/>
<dbReference type="Proteomes" id="UP000015104">
    <property type="component" value="Unassembled WGS sequence"/>
</dbReference>
<sequence length="46" mass="5341">MKKKDAEKSAELETLVKRKTQNDIESDNLMSQIKELKEKVQFEGTT</sequence>
<organism evidence="1 2">
    <name type="scientific">Tetranychus urticae</name>
    <name type="common">Two-spotted spider mite</name>
    <dbReference type="NCBI Taxonomy" id="32264"/>
    <lineage>
        <taxon>Eukaryota</taxon>
        <taxon>Metazoa</taxon>
        <taxon>Ecdysozoa</taxon>
        <taxon>Arthropoda</taxon>
        <taxon>Chelicerata</taxon>
        <taxon>Arachnida</taxon>
        <taxon>Acari</taxon>
        <taxon>Acariformes</taxon>
        <taxon>Trombidiformes</taxon>
        <taxon>Prostigmata</taxon>
        <taxon>Eleutherengona</taxon>
        <taxon>Raphignathae</taxon>
        <taxon>Tetranychoidea</taxon>
        <taxon>Tetranychidae</taxon>
        <taxon>Tetranychus</taxon>
    </lineage>
</organism>
<dbReference type="AlphaFoldDB" id="T1L5F3"/>
<dbReference type="EnsemblMetazoa" id="tetur46g00030.1">
    <property type="protein sequence ID" value="tetur46g00030.1"/>
    <property type="gene ID" value="tetur46g00030"/>
</dbReference>
<name>T1L5F3_TETUR</name>
<reference evidence="1" key="2">
    <citation type="submission" date="2015-06" db="UniProtKB">
        <authorList>
            <consortium name="EnsemblMetazoa"/>
        </authorList>
    </citation>
    <scope>IDENTIFICATION</scope>
</reference>
<evidence type="ECO:0000313" key="2">
    <source>
        <dbReference type="Proteomes" id="UP000015104"/>
    </source>
</evidence>
<dbReference type="EMBL" id="CAEY01001270">
    <property type="status" value="NOT_ANNOTATED_CDS"/>
    <property type="molecule type" value="Genomic_DNA"/>
</dbReference>
<evidence type="ECO:0000313" key="1">
    <source>
        <dbReference type="EnsemblMetazoa" id="tetur46g00030.1"/>
    </source>
</evidence>
<accession>T1L5F3</accession>
<keyword evidence="2" id="KW-1185">Reference proteome</keyword>